<feature type="region of interest" description="Disordered" evidence="1">
    <location>
        <begin position="431"/>
        <end position="452"/>
    </location>
</feature>
<accession>A0A2R5G4P2</accession>
<keyword evidence="4" id="KW-1185">Reference proteome</keyword>
<dbReference type="SUPFAM" id="SSF46942">
    <property type="entry name" value="Elongation factor TFIIS domain 2"/>
    <property type="match status" value="1"/>
</dbReference>
<dbReference type="GO" id="GO:0006351">
    <property type="term" value="P:DNA-templated transcription"/>
    <property type="evidence" value="ECO:0007669"/>
    <property type="project" value="InterPro"/>
</dbReference>
<dbReference type="InterPro" id="IPR003618">
    <property type="entry name" value="TFIIS_cen_dom"/>
</dbReference>
<feature type="region of interest" description="Disordered" evidence="1">
    <location>
        <begin position="889"/>
        <end position="1025"/>
    </location>
</feature>
<dbReference type="PROSITE" id="PS51321">
    <property type="entry name" value="TFIIS_CENTRAL"/>
    <property type="match status" value="1"/>
</dbReference>
<feature type="region of interest" description="Disordered" evidence="1">
    <location>
        <begin position="1182"/>
        <end position="1233"/>
    </location>
</feature>
<organism evidence="3 4">
    <name type="scientific">Hondaea fermentalgiana</name>
    <dbReference type="NCBI Taxonomy" id="2315210"/>
    <lineage>
        <taxon>Eukaryota</taxon>
        <taxon>Sar</taxon>
        <taxon>Stramenopiles</taxon>
        <taxon>Bigyra</taxon>
        <taxon>Labyrinthulomycetes</taxon>
        <taxon>Thraustochytrida</taxon>
        <taxon>Thraustochytriidae</taxon>
        <taxon>Hondaea</taxon>
    </lineage>
</organism>
<evidence type="ECO:0000256" key="1">
    <source>
        <dbReference type="SAM" id="MobiDB-lite"/>
    </source>
</evidence>
<comment type="caution">
    <text evidence="3">The sequence shown here is derived from an EMBL/GenBank/DDBJ whole genome shotgun (WGS) entry which is preliminary data.</text>
</comment>
<evidence type="ECO:0000313" key="3">
    <source>
        <dbReference type="EMBL" id="GBG25997.1"/>
    </source>
</evidence>
<feature type="compositionally biased region" description="Basic residues" evidence="1">
    <location>
        <begin position="963"/>
        <end position="995"/>
    </location>
</feature>
<feature type="region of interest" description="Disordered" evidence="1">
    <location>
        <begin position="607"/>
        <end position="628"/>
    </location>
</feature>
<gene>
    <name evidence="3" type="ORF">FCC1311_022172</name>
</gene>
<feature type="region of interest" description="Disordered" evidence="1">
    <location>
        <begin position="1250"/>
        <end position="1280"/>
    </location>
</feature>
<evidence type="ECO:0000313" key="4">
    <source>
        <dbReference type="Proteomes" id="UP000241890"/>
    </source>
</evidence>
<dbReference type="Proteomes" id="UP000241890">
    <property type="component" value="Unassembled WGS sequence"/>
</dbReference>
<reference evidence="3 4" key="1">
    <citation type="submission" date="2017-12" db="EMBL/GenBank/DDBJ databases">
        <title>Sequencing, de novo assembly and annotation of complete genome of a new Thraustochytrid species, strain FCC1311.</title>
        <authorList>
            <person name="Sedici K."/>
            <person name="Godart F."/>
            <person name="Aiese Cigliano R."/>
            <person name="Sanseverino W."/>
            <person name="Barakat M."/>
            <person name="Ortet P."/>
            <person name="Marechal E."/>
            <person name="Cagnac O."/>
            <person name="Amato A."/>
        </authorList>
    </citation>
    <scope>NUCLEOTIDE SEQUENCE [LARGE SCALE GENOMIC DNA]</scope>
</reference>
<feature type="compositionally biased region" description="Polar residues" evidence="1">
    <location>
        <begin position="1209"/>
        <end position="1233"/>
    </location>
</feature>
<dbReference type="Pfam" id="PF07500">
    <property type="entry name" value="TFIIS_M"/>
    <property type="match status" value="1"/>
</dbReference>
<dbReference type="InterPro" id="IPR036575">
    <property type="entry name" value="TFIIS_cen_dom_sf"/>
</dbReference>
<feature type="compositionally biased region" description="Acidic residues" evidence="1">
    <location>
        <begin position="911"/>
        <end position="931"/>
    </location>
</feature>
<feature type="region of interest" description="Disordered" evidence="1">
    <location>
        <begin position="42"/>
        <end position="88"/>
    </location>
</feature>
<name>A0A2R5G4P2_9STRA</name>
<feature type="domain" description="TFIIS central" evidence="2">
    <location>
        <begin position="1055"/>
        <end position="1184"/>
    </location>
</feature>
<proteinExistence type="predicted"/>
<dbReference type="InParanoid" id="A0A2R5G4P2"/>
<feature type="region of interest" description="Disordered" evidence="1">
    <location>
        <begin position="1295"/>
        <end position="1328"/>
    </location>
</feature>
<feature type="compositionally biased region" description="Low complexity" evidence="1">
    <location>
        <begin position="515"/>
        <end position="528"/>
    </location>
</feature>
<sequence>MADEEEMDFQPIDEEELQLLEAVEADDDVFRLTFDDVNLDHSDPNRLHHSAFDNAQPLGFSGVLSDVDGEESKHADESEPIASDSALQNRDYNAKDAELEPVTAIDVGVDDARVNTTSRIPDSGREALRKADVSAEDSVSKLDTLNKASAFLEESIKQLQEAGSEEDKATLAETEAYADGVLRWRLRGAGLTENAMAKGGVPAQDAASLVQMFLQDERANKFPLSFVPEMDRLRTQVSAYQDWIHKYAYFLPFMRSGRSGRRSKSTMRLPASKRMAWKSFQTMREAPKSDFPLLESDHLQNLRSLELLTKGLPEALLDVVERSGGAGPSRPSSRVLEQHYQEVEEKCIAIDDIPVLLPGAMDLFHLRDMRLWRQQARRLLLHANSRVPISSLDEGADEDAVIAKLAWTDPSDLTYEDLQELRNSGMECGVPGLEIASEPQSDDSKTASATKSECKEERLLAARIRLLLQNADAARARFKNVFARATTSFASQPTVSKEPMDQTAETVISSLESLLTSQSETPSQEQQPGGPPHERTDDANDVWIPEVGQAQALLGFCKWHKASHTVLEAIQPVLHECLQESARQSTPRREVGEALEQLDTVLREGREAGIDDANSSAGTSSKEARGNFEHDEDALAAARSCAECIVKEYHEAKALWNRVDTKLASEVERWRRTLVGRVVEVEWEAGDWYLARVAAYKNLDKLHFITYDTGEVEAVLFKWDGEALSMDGEDRIAWREAPADRVFNVSATLEKEFQKRIRNMTRELDRARAKYRKRGQKQAEGQRDLEFDRESDAGSDVRRQNAEEDEDRDDGDRADADGKSFQTLIVGDFIKVEWGAGEYWLGNVRKFEASHGLHCVLYKDGNSEYMQLNEDGSARSKDGSETFSWINTAEAFPIDENDPIPALDDASSAYDSDEDHSDDDDDDDDSDEPGLEDARTKADADYEDPASGKRKRRESASETASQKRARKKAKKKAKKAKKDKKDKRKSKRKHKHKKDKSGDKKPKTKSGGRHIIKRKPSGGGSKGGKVETAADWLALVPRAGDPAAQDDVLVKRRKLARKVIRKIFESGTTGPQVAGVEVLVSLLARDLEKAIFAKCRFFYWDEGASRWRRREGAKIEYGQSVRTICTNLKENKKLLQDVIDREVSPHKLAHMETADLAGDSVKQKIERELREVRESTVLIPTDVAASQVGQQKGDSLSKGPDHLSDEGGNDNSVKGSKTSNDAQGGNGAGSSKTTAIHPIDAKIAESQAKAQKVLGLKGSEEKSPRGSMSRAPSASSEQEAALLPSLRDVLRDANEDIEGDRGGGDRNDEREEKGKESQEAGDKLQRRTWQGKYRHEKVILTLRPASIVYGPGIAVKKRILPSVQLGLVGRQGQTLRLNGHMNPDKALSYLQTVATHAQSSRQFVVAEVQLGASRDDATAARNECLEWIAADKRQRDRRICSITLRKTDRRRHFRISSTSSSTSISISITVIGDDDQLMSWLAEAS</sequence>
<feature type="region of interest" description="Disordered" evidence="1">
    <location>
        <begin position="768"/>
        <end position="817"/>
    </location>
</feature>
<evidence type="ECO:0000259" key="2">
    <source>
        <dbReference type="PROSITE" id="PS51321"/>
    </source>
</evidence>
<feature type="region of interest" description="Disordered" evidence="1">
    <location>
        <begin position="515"/>
        <end position="539"/>
    </location>
</feature>
<dbReference type="EMBL" id="BEYU01000017">
    <property type="protein sequence ID" value="GBG25997.1"/>
    <property type="molecule type" value="Genomic_DNA"/>
</dbReference>
<dbReference type="Gene3D" id="1.10.472.30">
    <property type="entry name" value="Transcription elongation factor S-II, central domain"/>
    <property type="match status" value="1"/>
</dbReference>
<feature type="compositionally biased region" description="Basic and acidic residues" evidence="1">
    <location>
        <begin position="1295"/>
        <end position="1325"/>
    </location>
</feature>
<feature type="compositionally biased region" description="Basic residues" evidence="1">
    <location>
        <begin position="1002"/>
        <end position="1016"/>
    </location>
</feature>
<feature type="compositionally biased region" description="Basic and acidic residues" evidence="1">
    <location>
        <begin position="780"/>
        <end position="802"/>
    </location>
</feature>
<protein>
    <recommendedName>
        <fullName evidence="2">TFIIS central domain-containing protein</fullName>
    </recommendedName>
</protein>